<name>G4Z8V2_PHYSP</name>
<sequence length="94" mass="10377">VKNALKEGKPDVILAGADELRIYPAIKNGRWLGANDELVKLLENGERTPEVEEMLKEDLELDGVAPIGEWLTSLGMIGELAPTWDQIHALVDFP</sequence>
<dbReference type="GeneID" id="20651561"/>
<reference evidence="1 2" key="1">
    <citation type="journal article" date="2006" name="Science">
        <title>Phytophthora genome sequences uncover evolutionary origins and mechanisms of pathogenesis.</title>
        <authorList>
            <person name="Tyler B.M."/>
            <person name="Tripathy S."/>
            <person name="Zhang X."/>
            <person name="Dehal P."/>
            <person name="Jiang R.H."/>
            <person name="Aerts A."/>
            <person name="Arredondo F.D."/>
            <person name="Baxter L."/>
            <person name="Bensasson D."/>
            <person name="Beynon J.L."/>
            <person name="Chapman J."/>
            <person name="Damasceno C.M."/>
            <person name="Dorrance A.E."/>
            <person name="Dou D."/>
            <person name="Dickerman A.W."/>
            <person name="Dubchak I.L."/>
            <person name="Garbelotto M."/>
            <person name="Gijzen M."/>
            <person name="Gordon S.G."/>
            <person name="Govers F."/>
            <person name="Grunwald N.J."/>
            <person name="Huang W."/>
            <person name="Ivors K.L."/>
            <person name="Jones R.W."/>
            <person name="Kamoun S."/>
            <person name="Krampis K."/>
            <person name="Lamour K.H."/>
            <person name="Lee M.K."/>
            <person name="McDonald W.H."/>
            <person name="Medina M."/>
            <person name="Meijer H.J."/>
            <person name="Nordberg E.K."/>
            <person name="Maclean D.J."/>
            <person name="Ospina-Giraldo M.D."/>
            <person name="Morris P.F."/>
            <person name="Phuntumart V."/>
            <person name="Putnam N.H."/>
            <person name="Rash S."/>
            <person name="Rose J.K."/>
            <person name="Sakihama Y."/>
            <person name="Salamov A.A."/>
            <person name="Savidor A."/>
            <person name="Scheuring C.F."/>
            <person name="Smith B.M."/>
            <person name="Sobral B.W."/>
            <person name="Terry A."/>
            <person name="Torto-Alalibo T.A."/>
            <person name="Win J."/>
            <person name="Xu Z."/>
            <person name="Zhang H."/>
            <person name="Grigoriev I.V."/>
            <person name="Rokhsar D.S."/>
            <person name="Boore J.L."/>
        </authorList>
    </citation>
    <scope>NUCLEOTIDE SEQUENCE [LARGE SCALE GENOMIC DNA]</scope>
    <source>
        <strain evidence="1 2">P6497</strain>
    </source>
</reference>
<dbReference type="RefSeq" id="XP_009522440.1">
    <property type="nucleotide sequence ID" value="XM_009524145.1"/>
</dbReference>
<proteinExistence type="predicted"/>
<gene>
    <name evidence="1" type="ORF">PHYSODRAFT_408400</name>
</gene>
<dbReference type="KEGG" id="psoj:PHYSODRAFT_408400"/>
<accession>G4Z8V2</accession>
<dbReference type="AlphaFoldDB" id="G4Z8V2"/>
<dbReference type="Proteomes" id="UP000002640">
    <property type="component" value="Unassembled WGS sequence"/>
</dbReference>
<organism evidence="1 2">
    <name type="scientific">Phytophthora sojae (strain P6497)</name>
    <name type="common">Soybean stem and root rot agent</name>
    <name type="synonym">Phytophthora megasperma f. sp. glycines</name>
    <dbReference type="NCBI Taxonomy" id="1094619"/>
    <lineage>
        <taxon>Eukaryota</taxon>
        <taxon>Sar</taxon>
        <taxon>Stramenopiles</taxon>
        <taxon>Oomycota</taxon>
        <taxon>Peronosporomycetes</taxon>
        <taxon>Peronosporales</taxon>
        <taxon>Peronosporaceae</taxon>
        <taxon>Phytophthora</taxon>
    </lineage>
</organism>
<evidence type="ECO:0000313" key="1">
    <source>
        <dbReference type="EMBL" id="EGZ19723.1"/>
    </source>
</evidence>
<dbReference type="EMBL" id="JH159153">
    <property type="protein sequence ID" value="EGZ19723.1"/>
    <property type="molecule type" value="Genomic_DNA"/>
</dbReference>
<dbReference type="InParanoid" id="G4Z8V2"/>
<evidence type="ECO:0000313" key="2">
    <source>
        <dbReference type="Proteomes" id="UP000002640"/>
    </source>
</evidence>
<feature type="non-terminal residue" evidence="1">
    <location>
        <position position="1"/>
    </location>
</feature>
<keyword evidence="2" id="KW-1185">Reference proteome</keyword>
<protein>
    <submittedName>
        <fullName evidence="1">Uncharacterized protein</fullName>
    </submittedName>
</protein>
<feature type="non-terminal residue" evidence="1">
    <location>
        <position position="94"/>
    </location>
</feature>